<organism evidence="3 4">
    <name type="scientific">Tanacetum coccineum</name>
    <dbReference type="NCBI Taxonomy" id="301880"/>
    <lineage>
        <taxon>Eukaryota</taxon>
        <taxon>Viridiplantae</taxon>
        <taxon>Streptophyta</taxon>
        <taxon>Embryophyta</taxon>
        <taxon>Tracheophyta</taxon>
        <taxon>Spermatophyta</taxon>
        <taxon>Magnoliopsida</taxon>
        <taxon>eudicotyledons</taxon>
        <taxon>Gunneridae</taxon>
        <taxon>Pentapetalae</taxon>
        <taxon>asterids</taxon>
        <taxon>campanulids</taxon>
        <taxon>Asterales</taxon>
        <taxon>Asteraceae</taxon>
        <taxon>Asteroideae</taxon>
        <taxon>Anthemideae</taxon>
        <taxon>Anthemidinae</taxon>
        <taxon>Tanacetum</taxon>
    </lineage>
</organism>
<dbReference type="GO" id="GO:0003964">
    <property type="term" value="F:RNA-directed DNA polymerase activity"/>
    <property type="evidence" value="ECO:0007669"/>
    <property type="project" value="UniProtKB-KW"/>
</dbReference>
<reference evidence="3" key="1">
    <citation type="journal article" date="2022" name="Int. J. Mol. Sci.">
        <title>Draft Genome of Tanacetum Coccineum: Genomic Comparison of Closely Related Tanacetum-Family Plants.</title>
        <authorList>
            <person name="Yamashiro T."/>
            <person name="Shiraishi A."/>
            <person name="Nakayama K."/>
            <person name="Satake H."/>
        </authorList>
    </citation>
    <scope>NUCLEOTIDE SEQUENCE</scope>
</reference>
<evidence type="ECO:0000256" key="1">
    <source>
        <dbReference type="SAM" id="MobiDB-lite"/>
    </source>
</evidence>
<name>A0ABQ5BS29_9ASTR</name>
<keyword evidence="3" id="KW-0808">Transferase</keyword>
<keyword evidence="4" id="KW-1185">Reference proteome</keyword>
<dbReference type="InterPro" id="IPR005162">
    <property type="entry name" value="Retrotrans_gag_dom"/>
</dbReference>
<reference evidence="3" key="2">
    <citation type="submission" date="2022-01" db="EMBL/GenBank/DDBJ databases">
        <authorList>
            <person name="Yamashiro T."/>
            <person name="Shiraishi A."/>
            <person name="Satake H."/>
            <person name="Nakayama K."/>
        </authorList>
    </citation>
    <scope>NUCLEOTIDE SEQUENCE</scope>
</reference>
<dbReference type="Pfam" id="PF03732">
    <property type="entry name" value="Retrotrans_gag"/>
    <property type="match status" value="1"/>
</dbReference>
<accession>A0ABQ5BS29</accession>
<feature type="domain" description="Retrotransposon gag" evidence="2">
    <location>
        <begin position="187"/>
        <end position="277"/>
    </location>
</feature>
<dbReference type="EMBL" id="BQNB010013413">
    <property type="protein sequence ID" value="GJT15654.1"/>
    <property type="molecule type" value="Genomic_DNA"/>
</dbReference>
<gene>
    <name evidence="3" type="ORF">Tco_0874360</name>
</gene>
<keyword evidence="3" id="KW-0548">Nucleotidyltransferase</keyword>
<sequence length="282" mass="32327">MISLAFVEANYEILESLLRERRRQIRSKDLRTELGYFSEKYDKEREMEPRPEQNKETTPPLRTRSPRVRRQRERVVGFEEAPSREGSRIERNVEGSGPSELGARENGSRGINLPPLLVAHLGRSEIGQALQSSLTFVYGGHQPSTNIGGNLPPNGSYDGKGDPDNYLHIFEGAIRMQKWVMPVACHMFTYTLKDSARIWWNSQKAGSILNYEGLKAKFRSHLSQQKKLTKTHLAVHNIKQREGESIMAFATRYTDDTFQIFGLHEDQRISGFVHGLRMRNLV</sequence>
<evidence type="ECO:0000313" key="3">
    <source>
        <dbReference type="EMBL" id="GJT15654.1"/>
    </source>
</evidence>
<comment type="caution">
    <text evidence="3">The sequence shown here is derived from an EMBL/GenBank/DDBJ whole genome shotgun (WGS) entry which is preliminary data.</text>
</comment>
<evidence type="ECO:0000313" key="4">
    <source>
        <dbReference type="Proteomes" id="UP001151760"/>
    </source>
</evidence>
<dbReference type="PANTHER" id="PTHR33223:SF11">
    <property type="entry name" value="ELEMENT PROTEIN, PUTATIVE-RELATED"/>
    <property type="match status" value="1"/>
</dbReference>
<keyword evidence="3" id="KW-0695">RNA-directed DNA polymerase</keyword>
<protein>
    <submittedName>
        <fullName evidence="3">Reverse transcriptase domain-containing protein</fullName>
    </submittedName>
</protein>
<feature type="compositionally biased region" description="Basic and acidic residues" evidence="1">
    <location>
        <begin position="41"/>
        <end position="55"/>
    </location>
</feature>
<proteinExistence type="predicted"/>
<feature type="region of interest" description="Disordered" evidence="1">
    <location>
        <begin position="41"/>
        <end position="107"/>
    </location>
</feature>
<evidence type="ECO:0000259" key="2">
    <source>
        <dbReference type="Pfam" id="PF03732"/>
    </source>
</evidence>
<feature type="compositionally biased region" description="Basic and acidic residues" evidence="1">
    <location>
        <begin position="73"/>
        <end position="93"/>
    </location>
</feature>
<dbReference type="PANTHER" id="PTHR33223">
    <property type="entry name" value="CCHC-TYPE DOMAIN-CONTAINING PROTEIN"/>
    <property type="match status" value="1"/>
</dbReference>
<dbReference type="Proteomes" id="UP001151760">
    <property type="component" value="Unassembled WGS sequence"/>
</dbReference>